<evidence type="ECO:0000313" key="1">
    <source>
        <dbReference type="EMBL" id="KAL3677522.1"/>
    </source>
</evidence>
<sequence>MPLCSVGSFEALWDYCLSEDKYLTLHSFPGKGNITCEDCCGSLEVVFGESWWIGTKDELCLPFPQGHAPAPR</sequence>
<proteinExistence type="predicted"/>
<comment type="caution">
    <text evidence="1">The sequence shown here is derived from an EMBL/GenBank/DDBJ whole genome shotgun (WGS) entry which is preliminary data.</text>
</comment>
<name>A0ABD3GE99_9MARC</name>
<dbReference type="EMBL" id="JBJQOH010000008">
    <property type="protein sequence ID" value="KAL3677522.1"/>
    <property type="molecule type" value="Genomic_DNA"/>
</dbReference>
<keyword evidence="2" id="KW-1185">Reference proteome</keyword>
<reference evidence="1 2" key="1">
    <citation type="submission" date="2024-09" db="EMBL/GenBank/DDBJ databases">
        <title>Chromosome-scale assembly of Riccia sorocarpa.</title>
        <authorList>
            <person name="Paukszto L."/>
        </authorList>
    </citation>
    <scope>NUCLEOTIDE SEQUENCE [LARGE SCALE GENOMIC DNA]</scope>
    <source>
        <strain evidence="1">LP-2024</strain>
        <tissue evidence="1">Aerial parts of the thallus</tissue>
    </source>
</reference>
<organism evidence="1 2">
    <name type="scientific">Riccia sorocarpa</name>
    <dbReference type="NCBI Taxonomy" id="122646"/>
    <lineage>
        <taxon>Eukaryota</taxon>
        <taxon>Viridiplantae</taxon>
        <taxon>Streptophyta</taxon>
        <taxon>Embryophyta</taxon>
        <taxon>Marchantiophyta</taxon>
        <taxon>Marchantiopsida</taxon>
        <taxon>Marchantiidae</taxon>
        <taxon>Marchantiales</taxon>
        <taxon>Ricciaceae</taxon>
        <taxon>Riccia</taxon>
    </lineage>
</organism>
<protein>
    <submittedName>
        <fullName evidence="1">Uncharacterized protein</fullName>
    </submittedName>
</protein>
<evidence type="ECO:0000313" key="2">
    <source>
        <dbReference type="Proteomes" id="UP001633002"/>
    </source>
</evidence>
<accession>A0ABD3GE99</accession>
<gene>
    <name evidence="1" type="ORF">R1sor_027470</name>
</gene>
<dbReference type="AlphaFoldDB" id="A0ABD3GE99"/>
<dbReference type="Proteomes" id="UP001633002">
    <property type="component" value="Unassembled WGS sequence"/>
</dbReference>